<protein>
    <submittedName>
        <fullName evidence="3">Uncharacterized protein</fullName>
    </submittedName>
</protein>
<keyword evidence="2" id="KW-0812">Transmembrane</keyword>
<evidence type="ECO:0000313" key="4">
    <source>
        <dbReference type="Proteomes" id="UP000297452"/>
    </source>
</evidence>
<dbReference type="AlphaFoldDB" id="A0A4Z1HDG6"/>
<evidence type="ECO:0000313" key="3">
    <source>
        <dbReference type="EMBL" id="TGO46431.1"/>
    </source>
</evidence>
<evidence type="ECO:0000256" key="1">
    <source>
        <dbReference type="SAM" id="MobiDB-lite"/>
    </source>
</evidence>
<accession>A0A4Z1HDG6</accession>
<keyword evidence="4" id="KW-1185">Reference proteome</keyword>
<keyword evidence="2" id="KW-1133">Transmembrane helix</keyword>
<dbReference type="EMBL" id="PQXJ01000588">
    <property type="protein sequence ID" value="TGO46431.1"/>
    <property type="molecule type" value="Genomic_DNA"/>
</dbReference>
<evidence type="ECO:0000256" key="2">
    <source>
        <dbReference type="SAM" id="Phobius"/>
    </source>
</evidence>
<gene>
    <name evidence="3" type="ORF">BOTNAR_0588g00070</name>
</gene>
<name>A0A4Z1HDG6_9HELO</name>
<comment type="caution">
    <text evidence="3">The sequence shown here is derived from an EMBL/GenBank/DDBJ whole genome shotgun (WGS) entry which is preliminary data.</text>
</comment>
<keyword evidence="2" id="KW-0472">Membrane</keyword>
<organism evidence="3 4">
    <name type="scientific">Botryotinia narcissicola</name>
    <dbReference type="NCBI Taxonomy" id="278944"/>
    <lineage>
        <taxon>Eukaryota</taxon>
        <taxon>Fungi</taxon>
        <taxon>Dikarya</taxon>
        <taxon>Ascomycota</taxon>
        <taxon>Pezizomycotina</taxon>
        <taxon>Leotiomycetes</taxon>
        <taxon>Helotiales</taxon>
        <taxon>Sclerotiniaceae</taxon>
        <taxon>Botryotinia</taxon>
    </lineage>
</organism>
<feature type="compositionally biased region" description="Polar residues" evidence="1">
    <location>
        <begin position="55"/>
        <end position="71"/>
    </location>
</feature>
<sequence>MATRLPVQAFRSYESILRQPPHFSQTYRHPFRSQSLSKWSTRAYSTPPPPPPQPINHNINATTEPSAQSIPQHRDLRSQFSSGSVAPTPSPSSPKRKRSLRPTIYASLFLLIGLTTGQYVSLVLSPPALPEPSSPSDELMTSWLHAQASKITLVQSLTEDPV</sequence>
<dbReference type="Proteomes" id="UP000297452">
    <property type="component" value="Unassembled WGS sequence"/>
</dbReference>
<feature type="region of interest" description="Disordered" evidence="1">
    <location>
        <begin position="38"/>
        <end position="99"/>
    </location>
</feature>
<proteinExistence type="predicted"/>
<feature type="transmembrane region" description="Helical" evidence="2">
    <location>
        <begin position="104"/>
        <end position="124"/>
    </location>
</feature>
<reference evidence="3 4" key="1">
    <citation type="submission" date="2017-12" db="EMBL/GenBank/DDBJ databases">
        <title>Comparative genomics of Botrytis spp.</title>
        <authorList>
            <person name="Valero-Jimenez C.A."/>
            <person name="Tapia P."/>
            <person name="Veloso J."/>
            <person name="Silva-Moreno E."/>
            <person name="Staats M."/>
            <person name="Valdes J.H."/>
            <person name="Van Kan J.A.L."/>
        </authorList>
    </citation>
    <scope>NUCLEOTIDE SEQUENCE [LARGE SCALE GENOMIC DNA]</scope>
    <source>
        <strain evidence="3 4">MUCL2120</strain>
    </source>
</reference>
<dbReference type="OrthoDB" id="506431at2759"/>